<dbReference type="RefSeq" id="WP_214376592.1">
    <property type="nucleotide sequence ID" value="NZ_JAFEJU010000004.1"/>
</dbReference>
<feature type="region of interest" description="Disordered" evidence="2">
    <location>
        <begin position="74"/>
        <end position="136"/>
    </location>
</feature>
<gene>
    <name evidence="3" type="ORF">JS530_07725</name>
</gene>
<protein>
    <recommendedName>
        <fullName evidence="5">PE-PGRS family protein</fullName>
    </recommendedName>
</protein>
<reference evidence="3 4" key="1">
    <citation type="journal article" date="2021" name="Environ. Microbiol.">
        <title>Genetic insights into the dark matter of the mammalian gut microbiota through targeted genome reconstruction.</title>
        <authorList>
            <person name="Lugli G.A."/>
            <person name="Alessandri G."/>
            <person name="Milani C."/>
            <person name="Viappiani A."/>
            <person name="Fontana F."/>
            <person name="Tarracchini C."/>
            <person name="Mancabelli L."/>
            <person name="Argentini C."/>
            <person name="Ruiz L."/>
            <person name="Margolles A."/>
            <person name="van Sinderen D."/>
            <person name="Turroni F."/>
            <person name="Ventura M."/>
        </authorList>
    </citation>
    <scope>NUCLEOTIDE SEQUENCE [LARGE SCALE GENOMIC DNA]</scope>
    <source>
        <strain evidence="3 4">LC6</strain>
    </source>
</reference>
<proteinExistence type="predicted"/>
<evidence type="ECO:0000313" key="3">
    <source>
        <dbReference type="EMBL" id="MBT1175383.1"/>
    </source>
</evidence>
<evidence type="ECO:0000313" key="4">
    <source>
        <dbReference type="Proteomes" id="UP000711736"/>
    </source>
</evidence>
<dbReference type="EMBL" id="JAFEJU010000004">
    <property type="protein sequence ID" value="MBT1175383.1"/>
    <property type="molecule type" value="Genomic_DNA"/>
</dbReference>
<dbReference type="Proteomes" id="UP000711736">
    <property type="component" value="Unassembled WGS sequence"/>
</dbReference>
<keyword evidence="1" id="KW-0175">Coiled coil</keyword>
<feature type="compositionally biased region" description="Polar residues" evidence="2">
    <location>
        <begin position="76"/>
        <end position="116"/>
    </location>
</feature>
<keyword evidence="4" id="KW-1185">Reference proteome</keyword>
<feature type="coiled-coil region" evidence="1">
    <location>
        <begin position="286"/>
        <end position="351"/>
    </location>
</feature>
<organism evidence="3 4">
    <name type="scientific">Bifidobacterium colobi</name>
    <dbReference type="NCBI Taxonomy" id="2809026"/>
    <lineage>
        <taxon>Bacteria</taxon>
        <taxon>Bacillati</taxon>
        <taxon>Actinomycetota</taxon>
        <taxon>Actinomycetes</taxon>
        <taxon>Bifidobacteriales</taxon>
        <taxon>Bifidobacteriaceae</taxon>
        <taxon>Bifidobacterium</taxon>
    </lineage>
</organism>
<accession>A0ABS5UW85</accession>
<evidence type="ECO:0000256" key="1">
    <source>
        <dbReference type="SAM" id="Coils"/>
    </source>
</evidence>
<name>A0ABS5UW85_9BIFI</name>
<comment type="caution">
    <text evidence="3">The sequence shown here is derived from an EMBL/GenBank/DDBJ whole genome shotgun (WGS) entry which is preliminary data.</text>
</comment>
<evidence type="ECO:0000256" key="2">
    <source>
        <dbReference type="SAM" id="MobiDB-lite"/>
    </source>
</evidence>
<sequence length="424" mass="48985">MDVQRSPLNDAQFEVLRWISEGCPSGRYVPDDSAHFASARALHNRGLINAAGHGRHWSASLTEEGRHYLEHGDYTIPTSAANGSKKQSAEKQSAQRVKQNVSPEPSAQTSAASINTECREESISEKSDSLHSTGRSETIPIPAKILRPHPAIRDLMKHRKRLDVPAEQQQRALIMLHALVQEALRRGWKVTANPTVYETDEWTGRRRSVSSGPDLFTIDAGDCPAIIRVSMKNRRVEHVPTDKEREHSSKLGWRSYPKYDYVPTDTMRIEIRKTSYSTAMVEDSKSVKLENKLDKVLDIINQMSEEVRQRAERKRQEEIERLEQMRRMEELRRKTEAYERWMKTLDQLRSDIVRHKEFEAAVELLRKGVEDRGPNSPYAHELGQYLAWAETYLRDSDPFRRIPLPPGGIPEMTYDEWIHRDDWQ</sequence>
<evidence type="ECO:0008006" key="5">
    <source>
        <dbReference type="Google" id="ProtNLM"/>
    </source>
</evidence>
<feature type="compositionally biased region" description="Basic and acidic residues" evidence="2">
    <location>
        <begin position="117"/>
        <end position="129"/>
    </location>
</feature>